<accession>A0A1X7T8P7</accession>
<dbReference type="AlphaFoldDB" id="A0A1X7T8P7"/>
<organism evidence="2">
    <name type="scientific">Amphimedon queenslandica</name>
    <name type="common">Sponge</name>
    <dbReference type="NCBI Taxonomy" id="400682"/>
    <lineage>
        <taxon>Eukaryota</taxon>
        <taxon>Metazoa</taxon>
        <taxon>Porifera</taxon>
        <taxon>Demospongiae</taxon>
        <taxon>Heteroscleromorpha</taxon>
        <taxon>Haplosclerida</taxon>
        <taxon>Niphatidae</taxon>
        <taxon>Amphimedon</taxon>
    </lineage>
</organism>
<dbReference type="Pfam" id="PF09588">
    <property type="entry name" value="YqaJ"/>
    <property type="match status" value="1"/>
</dbReference>
<dbReference type="InterPro" id="IPR011604">
    <property type="entry name" value="PDDEXK-like_dom_sf"/>
</dbReference>
<dbReference type="CDD" id="cd22343">
    <property type="entry name" value="PDDEXK_lambda_exonuclease-like"/>
    <property type="match status" value="1"/>
</dbReference>
<dbReference type="STRING" id="400682.A0A1X7T8P7"/>
<dbReference type="PANTHER" id="PTHR47526">
    <property type="entry name" value="ATP-DEPENDENT DNA HELICASE"/>
    <property type="match status" value="1"/>
</dbReference>
<name>A0A1X7T8P7_AMPQE</name>
<sequence length="226" mass="25883">MDHRKGRITASKVHSILKCRASKYPTSIVKGIMQYYAPNDFVPSLQWGRQHEDDARQQYITVLQQQHRNLQTSSSGLIIDPAIPFMGASPDGFSTCDCCGERTIEIKCPFSMRNVFPTADIALANPTYCLKKDDHGKVSLSKRHGYYTQIQSQLLISHQKKCDFICWTPHGLFCETIHEDKQLQDEIVSKCKESFLIYVLPEILTQRLKDTGVPVSNDQKYCYCKR</sequence>
<proteinExistence type="predicted"/>
<dbReference type="Gene3D" id="3.90.320.10">
    <property type="match status" value="1"/>
</dbReference>
<evidence type="ECO:0000313" key="2">
    <source>
        <dbReference type="EnsemblMetazoa" id="Aqu2.1.10917_001"/>
    </source>
</evidence>
<dbReference type="EnsemblMetazoa" id="Aqu2.1.10917_001">
    <property type="protein sequence ID" value="Aqu2.1.10917_001"/>
    <property type="gene ID" value="Aqu2.1.10917"/>
</dbReference>
<protein>
    <recommendedName>
        <fullName evidence="1">YqaJ viral recombinase domain-containing protein</fullName>
    </recommendedName>
</protein>
<dbReference type="OMA" id="CGERTIE"/>
<dbReference type="OrthoDB" id="6775702at2759"/>
<dbReference type="PANTHER" id="PTHR47526:SF3">
    <property type="entry name" value="PHD-TYPE DOMAIN-CONTAINING PROTEIN"/>
    <property type="match status" value="1"/>
</dbReference>
<reference evidence="2" key="1">
    <citation type="submission" date="2017-05" db="UniProtKB">
        <authorList>
            <consortium name="EnsemblMetazoa"/>
        </authorList>
    </citation>
    <scope>IDENTIFICATION</scope>
</reference>
<dbReference type="InterPro" id="IPR019080">
    <property type="entry name" value="YqaJ_viral_recombinase"/>
</dbReference>
<feature type="domain" description="YqaJ viral recombinase" evidence="1">
    <location>
        <begin position="3"/>
        <end position="157"/>
    </location>
</feature>
<dbReference type="GO" id="GO:0006281">
    <property type="term" value="P:DNA repair"/>
    <property type="evidence" value="ECO:0007669"/>
    <property type="project" value="UniProtKB-ARBA"/>
</dbReference>
<dbReference type="InterPro" id="IPR011335">
    <property type="entry name" value="Restrct_endonuc-II-like"/>
</dbReference>
<evidence type="ECO:0000259" key="1">
    <source>
        <dbReference type="Pfam" id="PF09588"/>
    </source>
</evidence>
<dbReference type="SUPFAM" id="SSF52980">
    <property type="entry name" value="Restriction endonuclease-like"/>
    <property type="match status" value="1"/>
</dbReference>
<dbReference type="InParanoid" id="A0A1X7T8P7"/>